<proteinExistence type="predicted"/>
<evidence type="ECO:0000313" key="1">
    <source>
        <dbReference type="EMBL" id="MDY0873237.1"/>
    </source>
</evidence>
<protein>
    <submittedName>
        <fullName evidence="1">Uncharacterized protein</fullName>
    </submittedName>
</protein>
<evidence type="ECO:0000313" key="2">
    <source>
        <dbReference type="Proteomes" id="UP001271769"/>
    </source>
</evidence>
<sequence length="141" mass="15848">MSADTDNVSVEATAMAEYKGILQRLLDNRPSGTRQRLAHALGKNRSFITQITNASYAVPIPAPHLETIFEIVHFPTHERQAFLDAYGRAHPGRLQRAQSSRRIRTATLHVPDLGDEERNRRLDHMLSELAVQVAKIVEDGQ</sequence>
<dbReference type="Proteomes" id="UP001271769">
    <property type="component" value="Unassembled WGS sequence"/>
</dbReference>
<keyword evidence="2" id="KW-1185">Reference proteome</keyword>
<organism evidence="1 2">
    <name type="scientific">Dongia rigui</name>
    <dbReference type="NCBI Taxonomy" id="940149"/>
    <lineage>
        <taxon>Bacteria</taxon>
        <taxon>Pseudomonadati</taxon>
        <taxon>Pseudomonadota</taxon>
        <taxon>Alphaproteobacteria</taxon>
        <taxon>Rhodospirillales</taxon>
        <taxon>Dongiaceae</taxon>
        <taxon>Dongia</taxon>
    </lineage>
</organism>
<dbReference type="EMBL" id="JAXCLX010000002">
    <property type="protein sequence ID" value="MDY0873237.1"/>
    <property type="molecule type" value="Genomic_DNA"/>
</dbReference>
<reference evidence="1 2" key="1">
    <citation type="journal article" date="2013" name="Antonie Van Leeuwenhoek">
        <title>Dongia rigui sp. nov., isolated from freshwater of a large wetland in Korea.</title>
        <authorList>
            <person name="Baik K.S."/>
            <person name="Hwang Y.M."/>
            <person name="Choi J.S."/>
            <person name="Kwon J."/>
            <person name="Seong C.N."/>
        </authorList>
    </citation>
    <scope>NUCLEOTIDE SEQUENCE [LARGE SCALE GENOMIC DNA]</scope>
    <source>
        <strain evidence="1 2">04SU4-P</strain>
    </source>
</reference>
<gene>
    <name evidence="1" type="ORF">SMD31_14945</name>
</gene>
<name>A0ABU5E1K2_9PROT</name>
<comment type="caution">
    <text evidence="1">The sequence shown here is derived from an EMBL/GenBank/DDBJ whole genome shotgun (WGS) entry which is preliminary data.</text>
</comment>
<accession>A0ABU5E1K2</accession>
<dbReference type="RefSeq" id="WP_320501698.1">
    <property type="nucleotide sequence ID" value="NZ_JAXCLX010000002.1"/>
</dbReference>